<evidence type="ECO:0000256" key="2">
    <source>
        <dbReference type="ARBA" id="ARBA00022525"/>
    </source>
</evidence>
<protein>
    <recommendedName>
        <fullName evidence="3">Carbohydrate binding module xylan-binding domain-containing protein</fullName>
    </recommendedName>
</protein>
<dbReference type="PANTHER" id="PTHR38340">
    <property type="entry name" value="S-LAYER PROTEIN"/>
    <property type="match status" value="1"/>
</dbReference>
<dbReference type="OrthoDB" id="7234457at2"/>
<feature type="domain" description="Carbohydrate binding module xylan-binding" evidence="3">
    <location>
        <begin position="603"/>
        <end position="695"/>
    </location>
</feature>
<dbReference type="PRINTS" id="PR00313">
    <property type="entry name" value="CABNDNGRPT"/>
</dbReference>
<dbReference type="InterPro" id="IPR031768">
    <property type="entry name" value="CBM60_xylan-bd"/>
</dbReference>
<sequence>MTAQSVGQTLVGTGGNDTLSGGSANDVIWGDGLPVTVTDPFTLRIKASADLWQGAPRMKVWADKTLLGEVEVSAVHASGDWQDFTFTRIGLSSAAKIRIEYINDASGGSAAKDRNLWIDQIEVNGTVLTPDQSIYDRGTKTQAGQSHMVWGGALVFNTADLPANTRPAWLPGGGNDTLSGGAGDDLIYGGVGGNAIDGGAGTDTAGYLGNRAAYTVMAETDGSLLVTGAGSSDRLTSIEKLRFADGTFDLRQLVPVAGPDVVATRESTDVMVDVLANDTVPAGATVLLTGVGNPANGMVTINDDGTLTYRPNDYWSGRDSFSYSLSDGKNGTTTGTVTVEVSAVADKPLLSVDGTLHVEAKSTEPTLVALDISANLVDLDGSENLSVMISEVPAGVTFTAGTRDESGNWVLQAPDLAGLQMILPAAFADNFTLAVAARAVETSNFSLASTHQTVDVQVTQAPSTDIVVRASGDSYKGAAVFGLWVDGVKVGQSVSVEASHKAGQWQDFAFSLAKGVDPKKVEIRYENDGGDSGGDRNLYIDYIDVRGKRLEPSAGQYERTGKSTLTGQEALLWAGKLVFNTAVTDAPPPSSGGSTGGGTGTSTITVKASGDIAGGIPPQFDLYVGGQKVGGTVSVTASHATGQWQTITFKAPSDTTAHSRIELRYTNDKASGGDRNLFVDYIEVNGTRIEAETATYVRPGMTTITGTQAMNWAGNLIFNGPAAPIVPAVIEVKAPGAVLKAPDLPDAVKAGEIVALQFENVTGKAQAAGEITFGHVFKQGDLAHGKYLVAIIDGREVPVQLDVKATNEDGSVRHALLTIAQPSLAAGATVNLMLKVVDHPPAGTAIKAADILAHGYDVDINLSLKNADGTVTKFTVDAAAELAHAAANGTLKTWISGPLASEFRVVKAINDHLNVTLDIRAFKDGSVRTDVIMGVESSYKPGMQSFYNYDIQVLDHGNIAYAKANIAHYRNTTWHKEVWSGGQPDIHVVYDVAYLEQTGAVASIDSSMGVLAGTVGMPAGANTDPMGNALIYKKMSDVGGRSDIGIMPAWHARYLASQDATALKTMLANADASGSIPWHYRDEATGEYLRIDQHPKLWMDGRTNWAEFGADGLTNGFAKGTAAGWEMDTAHQPALNYLPYLVTGSQYYLDGLMAQSSYSIASYAPHYRGWDDGFIDFDQVRGRAWTWRNMSDSAFIAPDDSDLKTYFNDMLENNMDALVKRYITNGAMDKYGQIEGFFRHDMWPDGDLLVWQSDFVAMVLGSIAERGNTQAVELLKWMDNFTSGRFIHGDDGFDPRFGAAYMLKVNSTGNGPVYTTWADFFKGSFGTSPTVPAEGIMGTPTSPYGYAANAKAAVASIFSATQSPDAMEAFGFLAKSIVQAKGAVSFYGDPTWNIAPKLSDGTHLNFDSIRITSSSGNQTLNGSDINELIHGSSGNDTISGGKGIDILFGGDGDDGLNGGPGDDFLYGGNGNDRISGGGGNDYLKGNAGSDIFVFGADAGGRDRIGDFRPGTDFLEIKSDLNGNGLKFASQVLGTATTDADSNAVLHLGGGVEIVLIGVHASDLKADMIHMN</sequence>
<dbReference type="Gene3D" id="2.150.10.10">
    <property type="entry name" value="Serralysin-like metalloprotease, C-terminal"/>
    <property type="match status" value="1"/>
</dbReference>
<comment type="caution">
    <text evidence="4">The sequence shown here is derived from an EMBL/GenBank/DDBJ whole genome shotgun (WGS) entry which is preliminary data.</text>
</comment>
<dbReference type="InterPro" id="IPR011049">
    <property type="entry name" value="Serralysin-like_metalloprot_C"/>
</dbReference>
<keyword evidence="2" id="KW-0964">Secreted</keyword>
<dbReference type="Pfam" id="PF00353">
    <property type="entry name" value="HemolysinCabind"/>
    <property type="match status" value="4"/>
</dbReference>
<dbReference type="Gene3D" id="2.60.40.3440">
    <property type="match status" value="1"/>
</dbReference>
<evidence type="ECO:0000313" key="5">
    <source>
        <dbReference type="Proteomes" id="UP000321523"/>
    </source>
</evidence>
<evidence type="ECO:0000256" key="1">
    <source>
        <dbReference type="ARBA" id="ARBA00004613"/>
    </source>
</evidence>
<proteinExistence type="predicted"/>
<dbReference type="InterPro" id="IPR018511">
    <property type="entry name" value="Hemolysin-typ_Ca-bd_CS"/>
</dbReference>
<dbReference type="Pfam" id="PF17963">
    <property type="entry name" value="Big_9"/>
    <property type="match status" value="1"/>
</dbReference>
<dbReference type="InterPro" id="IPR001343">
    <property type="entry name" value="Hemolysn_Ca-bd"/>
</dbReference>
<accession>A0A512DWJ0</accession>
<dbReference type="Gene3D" id="2.60.60.40">
    <property type="match status" value="3"/>
</dbReference>
<feature type="domain" description="Carbohydrate binding module xylan-binding" evidence="3">
    <location>
        <begin position="465"/>
        <end position="554"/>
    </location>
</feature>
<dbReference type="SUPFAM" id="SSF51120">
    <property type="entry name" value="beta-Roll"/>
    <property type="match status" value="2"/>
</dbReference>
<evidence type="ECO:0000313" key="4">
    <source>
        <dbReference type="EMBL" id="GEO40833.1"/>
    </source>
</evidence>
<reference evidence="4 5" key="1">
    <citation type="submission" date="2019-07" db="EMBL/GenBank/DDBJ databases">
        <title>Whole genome shotgun sequence of Skermanella aerolata NBRC 106429.</title>
        <authorList>
            <person name="Hosoyama A."/>
            <person name="Uohara A."/>
            <person name="Ohji S."/>
            <person name="Ichikawa N."/>
        </authorList>
    </citation>
    <scope>NUCLEOTIDE SEQUENCE [LARGE SCALE GENOMIC DNA]</scope>
    <source>
        <strain evidence="4 5">NBRC 106429</strain>
    </source>
</reference>
<dbReference type="PANTHER" id="PTHR38340:SF1">
    <property type="entry name" value="S-LAYER PROTEIN"/>
    <property type="match status" value="1"/>
</dbReference>
<dbReference type="GO" id="GO:0005576">
    <property type="term" value="C:extracellular region"/>
    <property type="evidence" value="ECO:0007669"/>
    <property type="project" value="UniProtKB-SubCell"/>
</dbReference>
<dbReference type="Proteomes" id="UP000321523">
    <property type="component" value="Unassembled WGS sequence"/>
</dbReference>
<comment type="subcellular location">
    <subcellularLocation>
        <location evidence="1">Secreted</location>
    </subcellularLocation>
</comment>
<keyword evidence="5" id="KW-1185">Reference proteome</keyword>
<organism evidence="4 5">
    <name type="scientific">Skermanella aerolata</name>
    <dbReference type="NCBI Taxonomy" id="393310"/>
    <lineage>
        <taxon>Bacteria</taxon>
        <taxon>Pseudomonadati</taxon>
        <taxon>Pseudomonadota</taxon>
        <taxon>Alphaproteobacteria</taxon>
        <taxon>Rhodospirillales</taxon>
        <taxon>Azospirillaceae</taxon>
        <taxon>Skermanella</taxon>
    </lineage>
</organism>
<dbReference type="GO" id="GO:0005509">
    <property type="term" value="F:calcium ion binding"/>
    <property type="evidence" value="ECO:0007669"/>
    <property type="project" value="InterPro"/>
</dbReference>
<evidence type="ECO:0000259" key="3">
    <source>
        <dbReference type="Pfam" id="PF16841"/>
    </source>
</evidence>
<dbReference type="Pfam" id="PF16841">
    <property type="entry name" value="CBM60"/>
    <property type="match status" value="3"/>
</dbReference>
<gene>
    <name evidence="4" type="ORF">SAE02_49810</name>
</gene>
<dbReference type="EMBL" id="BJYZ01000024">
    <property type="protein sequence ID" value="GEO40833.1"/>
    <property type="molecule type" value="Genomic_DNA"/>
</dbReference>
<dbReference type="InterPro" id="IPR050557">
    <property type="entry name" value="RTX_toxin/Mannuronan_C5-epim"/>
</dbReference>
<dbReference type="RefSeq" id="WP_044431752.1">
    <property type="nucleotide sequence ID" value="NZ_BJYZ01000024.1"/>
</dbReference>
<name>A0A512DWJ0_9PROT</name>
<dbReference type="PROSITE" id="PS00330">
    <property type="entry name" value="HEMOLYSIN_CALCIUM"/>
    <property type="match status" value="2"/>
</dbReference>
<feature type="domain" description="Carbohydrate binding module xylan-binding" evidence="3">
    <location>
        <begin position="42"/>
        <end position="132"/>
    </location>
</feature>